<dbReference type="RefSeq" id="XP_043048762.1">
    <property type="nucleotide sequence ID" value="XM_043191790.1"/>
</dbReference>
<organism evidence="2 3">
    <name type="scientific">Scheffersomyces spartinae</name>
    <dbReference type="NCBI Taxonomy" id="45513"/>
    <lineage>
        <taxon>Eukaryota</taxon>
        <taxon>Fungi</taxon>
        <taxon>Dikarya</taxon>
        <taxon>Ascomycota</taxon>
        <taxon>Saccharomycotina</taxon>
        <taxon>Pichiomycetes</taxon>
        <taxon>Debaryomycetaceae</taxon>
        <taxon>Scheffersomyces</taxon>
    </lineage>
</organism>
<dbReference type="Proteomes" id="UP000790833">
    <property type="component" value="Unassembled WGS sequence"/>
</dbReference>
<feature type="region of interest" description="Disordered" evidence="1">
    <location>
        <begin position="148"/>
        <end position="172"/>
    </location>
</feature>
<dbReference type="SUPFAM" id="SSF47923">
    <property type="entry name" value="Ypt/Rab-GAP domain of gyp1p"/>
    <property type="match status" value="2"/>
</dbReference>
<evidence type="ECO:0000313" key="2">
    <source>
        <dbReference type="EMBL" id="KAG7193214.1"/>
    </source>
</evidence>
<feature type="compositionally biased region" description="Low complexity" evidence="1">
    <location>
        <begin position="94"/>
        <end position="105"/>
    </location>
</feature>
<dbReference type="Gene3D" id="1.10.472.80">
    <property type="entry name" value="Ypt/Rab-GAP domain of gyp1p, domain 3"/>
    <property type="match status" value="1"/>
</dbReference>
<dbReference type="GeneID" id="66114350"/>
<protein>
    <submittedName>
        <fullName evidence="2">Protein required for Brome mosaic virus replication</fullName>
    </submittedName>
</protein>
<feature type="compositionally biased region" description="Basic and acidic residues" evidence="1">
    <location>
        <begin position="264"/>
        <end position="273"/>
    </location>
</feature>
<evidence type="ECO:0000256" key="1">
    <source>
        <dbReference type="SAM" id="MobiDB-lite"/>
    </source>
</evidence>
<comment type="caution">
    <text evidence="2">The sequence shown here is derived from an EMBL/GenBank/DDBJ whole genome shotgun (WGS) entry which is preliminary data.</text>
</comment>
<feature type="region of interest" description="Disordered" evidence="1">
    <location>
        <begin position="67"/>
        <end position="108"/>
    </location>
</feature>
<evidence type="ECO:0000313" key="3">
    <source>
        <dbReference type="Proteomes" id="UP000790833"/>
    </source>
</evidence>
<feature type="region of interest" description="Disordered" evidence="1">
    <location>
        <begin position="256"/>
        <end position="276"/>
    </location>
</feature>
<accession>A0A9P8AI41</accession>
<dbReference type="AlphaFoldDB" id="A0A9P8AI41"/>
<dbReference type="EMBL" id="JAHMUF010000013">
    <property type="protein sequence ID" value="KAG7193214.1"/>
    <property type="molecule type" value="Genomic_DNA"/>
</dbReference>
<reference evidence="2" key="1">
    <citation type="submission" date="2021-03" db="EMBL/GenBank/DDBJ databases">
        <authorList>
            <person name="Palmer J.M."/>
        </authorList>
    </citation>
    <scope>NUCLEOTIDE SEQUENCE</scope>
    <source>
        <strain evidence="2">ARV_011</strain>
    </source>
</reference>
<dbReference type="InterPro" id="IPR035969">
    <property type="entry name" value="Rab-GAP_TBC_sf"/>
</dbReference>
<dbReference type="OrthoDB" id="27140at2759"/>
<gene>
    <name evidence="2" type="primary">OCA5</name>
    <name evidence="2" type="ORF">KQ657_000976</name>
</gene>
<proteinExistence type="predicted"/>
<sequence>MKKTSDDYKPSFHYDSQVLEALIHYLETKNQTGLALIARQKGIPPFLRFQVWPTLLKYHPFVRAPFITPNRNKPKSTKKNSQDDSSGNEESLKSPKSGGSSLNNSDNDDMDDYLKLKIMKDLARYSHKYYHYRPSNNAAVPQNQYTITTASPTTNGSTTAATSTSPSETSSPKLVLKSEFADDPPPITSNAPNFEEIELQIFTILQNSIHKFISKWGKIISYDSSLTWMALNLAEWFPPIANTSWVLIGRDAKTGSGGQHVHSHVSEDNDHHGNSRRGKNVMDLLDDYSNYINNVPDLQQRMQELVAQGSLLTFYEVYERLSLVLLHLPETRHDSSNNNLGEFKVPKKVNKTSLPVTGGTIEERVLFFVYCLRNLLPELSQFFQEEQILKKFGPGEDEWLLWWLKYTTTKCWSKYDRGRIWDLMFGWRAKNPKKSNSYYLEKLAGPSLDFIDKLGPDVFWVPRTDANAGVDDETDTLKEKDQQQFTPVSSGENGLGLSCKDEEIVPYSHIDPHIEVVFISIAMLKAVENTLVELDQHEIRQYLSRLPSKSYAVKSRRNKMTNDVNNGDAVKSGSIISNDSPEVHRVDYIDNIINEAGEMWRKWLYLENIDDL</sequence>
<keyword evidence="3" id="KW-1185">Reference proteome</keyword>
<name>A0A9P8AI41_9ASCO</name>